<name>A0A2A8ZSY8_BACCE</name>
<dbReference type="InterPro" id="IPR022180">
    <property type="entry name" value="Vip3"/>
</dbReference>
<accession>A0A2A8ZSY8</accession>
<feature type="coiled-coil region" evidence="1">
    <location>
        <begin position="83"/>
        <end position="110"/>
    </location>
</feature>
<organism evidence="2 3">
    <name type="scientific">Bacillus cereus</name>
    <dbReference type="NCBI Taxonomy" id="1396"/>
    <lineage>
        <taxon>Bacteria</taxon>
        <taxon>Bacillati</taxon>
        <taxon>Bacillota</taxon>
        <taxon>Bacilli</taxon>
        <taxon>Bacillales</taxon>
        <taxon>Bacillaceae</taxon>
        <taxon>Bacillus</taxon>
        <taxon>Bacillus cereus group</taxon>
    </lineage>
</organism>
<gene>
    <name evidence="2" type="ORF">CN307_27160</name>
</gene>
<dbReference type="AlphaFoldDB" id="A0A2A8ZSY8"/>
<reference evidence="2 3" key="1">
    <citation type="submission" date="2017-09" db="EMBL/GenBank/DDBJ databases">
        <title>Large-scale bioinformatics analysis of Bacillus genomes uncovers conserved roles of natural products in bacterial physiology.</title>
        <authorList>
            <consortium name="Agbiome Team Llc"/>
            <person name="Bleich R.M."/>
            <person name="Grubbs K.J."/>
            <person name="Santa Maria K.C."/>
            <person name="Allen S.E."/>
            <person name="Farag S."/>
            <person name="Shank E.A."/>
            <person name="Bowers A."/>
        </authorList>
    </citation>
    <scope>NUCLEOTIDE SEQUENCE [LARGE SCALE GENOMIC DNA]</scope>
    <source>
        <strain evidence="2 3">AFS022681</strain>
    </source>
</reference>
<dbReference type="Proteomes" id="UP000220032">
    <property type="component" value="Unassembled WGS sequence"/>
</dbReference>
<dbReference type="RefSeq" id="WP_098343739.1">
    <property type="nucleotide sequence ID" value="NZ_NTRR01000055.1"/>
</dbReference>
<evidence type="ECO:0000256" key="1">
    <source>
        <dbReference type="SAM" id="Coils"/>
    </source>
</evidence>
<dbReference type="EMBL" id="NTRR01000055">
    <property type="protein sequence ID" value="PFE08976.1"/>
    <property type="molecule type" value="Genomic_DNA"/>
</dbReference>
<comment type="caution">
    <text evidence="2">The sequence shown here is derived from an EMBL/GenBank/DDBJ whole genome shotgun (WGS) entry which is preliminary data.</text>
</comment>
<proteinExistence type="predicted"/>
<evidence type="ECO:0000313" key="3">
    <source>
        <dbReference type="Proteomes" id="UP000220032"/>
    </source>
</evidence>
<evidence type="ECO:0000313" key="2">
    <source>
        <dbReference type="EMBL" id="PFE08976.1"/>
    </source>
</evidence>
<sequence length="553" mass="60271">MNKQDTQIAELPVIDEFNGIIGFAQNIGGIMNMIAGTPSVDDMTLDQLVTNYDALVDIQTSIAGINQQLAEVIKNGSEDTDLIKQLIDINNEQSAELDEINGEIQDIDNMLNTYLPEIVNMLEGISQQLVGISQQINQMMQMLNAISKQLNKIAANVALNSTIAEIEPHYQKIKYVITQFNELNDELVTTYSSQINNNELHLGADDIDTGALAALIAWAKMVVAIDLNDLRLSLDAMNDAILGNNLYGNSALVSTADFYTANTTYAQSIYTSMYSYLSTLCGLQTNAYMLVDTARKILSLPEEDNQDLMNSRISQQKKLFTSLSSGFSNVFYSTESIDMDPGASAPINQSYEIELVPPAGNALLGFNMTSEPDSNGDVQNGKLHVEYYYGKLLTNYGVDVASINVATAEFSMANYLPSSGIYNVPDGGLPTIDSNTIVVGFKLKITTDNMGQAFMVPSVVTAPYDSTKNGVGTTTKDVVIPQSDNNSITNQPMGIVSDQFLSPILNMTMGKDENGQYCFMVESALKNYVNATDMKDADTDLAVSPYYSTDTAE</sequence>
<protein>
    <submittedName>
        <fullName evidence="2">Uncharacterized protein</fullName>
    </submittedName>
</protein>
<keyword evidence="1" id="KW-0175">Coiled coil</keyword>
<dbReference type="Pfam" id="PF12495">
    <property type="entry name" value="Vip3A_N"/>
    <property type="match status" value="1"/>
</dbReference>